<sequence length="438" mass="48724">MLDDENAPPVYRPVPIPAAAPARLTICLWDFSWYVRTGAGEPFEDLDRAAADTAERGYNTVRICAMPFLLFGSGLDASTVKLDRLGGEYAQRVRWYDVKSPTTFDGRQQLLDLFAACRAHGLFVILSSWEYQQSSSFSTTPDWWQALEAVAPDDRPVALAEALSGLIDFVEEHGFGDLIAFTELHNEVHTGHLADGLPDWRTHDAEAVVALRPRLSRGLRRFHELQPSRPVTVNYSRVPVAAMRAIPSEIDVAVFHPYVYGVLDETTEAFDLRGSLTDFPRAAVDAAGILRAGAPDAVSWVLPEDTGWKMDATIVGKPEIFLHDWVDAAAFDRFLYERYSLHRIEMERVLRIWLDVAADFAAARGIPLVFGEGWIGYTPLFGNFEEGPVGAEFCRLAVRESKRVGALGTIVCSNAAPHHPMWSDVDLQRDCNALFLST</sequence>
<organism evidence="1 2">
    <name type="scientific">Amnibacterium kyonggiense</name>
    <dbReference type="NCBI Taxonomy" id="595671"/>
    <lineage>
        <taxon>Bacteria</taxon>
        <taxon>Bacillati</taxon>
        <taxon>Actinomycetota</taxon>
        <taxon>Actinomycetes</taxon>
        <taxon>Micrococcales</taxon>
        <taxon>Microbacteriaceae</taxon>
        <taxon>Amnibacterium</taxon>
    </lineage>
</organism>
<dbReference type="SUPFAM" id="SSF51445">
    <property type="entry name" value="(Trans)glycosidases"/>
    <property type="match status" value="1"/>
</dbReference>
<proteinExistence type="predicted"/>
<dbReference type="Proteomes" id="UP000295344">
    <property type="component" value="Unassembled WGS sequence"/>
</dbReference>
<evidence type="ECO:0000313" key="2">
    <source>
        <dbReference type="Proteomes" id="UP000295344"/>
    </source>
</evidence>
<dbReference type="AlphaFoldDB" id="A0A4R7FJ73"/>
<dbReference type="OrthoDB" id="188932at2"/>
<dbReference type="InterPro" id="IPR024778">
    <property type="entry name" value="Put_cellulase"/>
</dbReference>
<dbReference type="Gene3D" id="3.20.20.80">
    <property type="entry name" value="Glycosidases"/>
    <property type="match status" value="1"/>
</dbReference>
<dbReference type="Pfam" id="PF12876">
    <property type="entry name" value="Cellulase-like"/>
    <property type="match status" value="1"/>
</dbReference>
<dbReference type="InterPro" id="IPR017853">
    <property type="entry name" value="GH"/>
</dbReference>
<gene>
    <name evidence="1" type="ORF">CLV52_3218</name>
</gene>
<dbReference type="RefSeq" id="WP_133767309.1">
    <property type="nucleotide sequence ID" value="NZ_BAAARP010000001.1"/>
</dbReference>
<keyword evidence="2" id="KW-1185">Reference proteome</keyword>
<name>A0A4R7FJ73_9MICO</name>
<evidence type="ECO:0000313" key="1">
    <source>
        <dbReference type="EMBL" id="TDS76102.1"/>
    </source>
</evidence>
<accession>A0A4R7FJ73</accession>
<dbReference type="EMBL" id="SOAM01000003">
    <property type="protein sequence ID" value="TDS76102.1"/>
    <property type="molecule type" value="Genomic_DNA"/>
</dbReference>
<reference evidence="1 2" key="1">
    <citation type="submission" date="2019-03" db="EMBL/GenBank/DDBJ databases">
        <title>Genomic Encyclopedia of Archaeal and Bacterial Type Strains, Phase II (KMG-II): from individual species to whole genera.</title>
        <authorList>
            <person name="Goeker M."/>
        </authorList>
    </citation>
    <scope>NUCLEOTIDE SEQUENCE [LARGE SCALE GENOMIC DNA]</scope>
    <source>
        <strain evidence="1 2">DSM 24782</strain>
    </source>
</reference>
<protein>
    <submittedName>
        <fullName evidence="1">Sugar-binding cellulase-like protein</fullName>
    </submittedName>
</protein>
<comment type="caution">
    <text evidence="1">The sequence shown here is derived from an EMBL/GenBank/DDBJ whole genome shotgun (WGS) entry which is preliminary data.</text>
</comment>